<evidence type="ECO:0000256" key="2">
    <source>
        <dbReference type="ARBA" id="ARBA00012438"/>
    </source>
</evidence>
<evidence type="ECO:0000259" key="5">
    <source>
        <dbReference type="PROSITE" id="PS50109"/>
    </source>
</evidence>
<dbReference type="Proteomes" id="UP000182146">
    <property type="component" value="Unassembled WGS sequence"/>
</dbReference>
<dbReference type="SMART" id="SM00387">
    <property type="entry name" value="HATPase_c"/>
    <property type="match status" value="1"/>
</dbReference>
<dbReference type="RefSeq" id="WP_074669438.1">
    <property type="nucleotide sequence ID" value="NZ_FNGU01000001.1"/>
</dbReference>
<dbReference type="SUPFAM" id="SSF47384">
    <property type="entry name" value="Homodimeric domain of signal transducing histidine kinase"/>
    <property type="match status" value="1"/>
</dbReference>
<dbReference type="EMBL" id="FNGU01000001">
    <property type="protein sequence ID" value="SDL25137.1"/>
    <property type="molecule type" value="Genomic_DNA"/>
</dbReference>
<dbReference type="InterPro" id="IPR005467">
    <property type="entry name" value="His_kinase_dom"/>
</dbReference>
<keyword evidence="3" id="KW-0597">Phosphoprotein</keyword>
<dbReference type="InterPro" id="IPR036890">
    <property type="entry name" value="HATPase_C_sf"/>
</dbReference>
<dbReference type="EC" id="2.7.13.3" evidence="2"/>
<dbReference type="OrthoDB" id="9769169at2"/>
<dbReference type="STRING" id="392333.SAMN05660860_00152"/>
<dbReference type="Pfam" id="PF02518">
    <property type="entry name" value="HATPase_c"/>
    <property type="match status" value="1"/>
</dbReference>
<dbReference type="PROSITE" id="PS50109">
    <property type="entry name" value="HIS_KIN"/>
    <property type="match status" value="1"/>
</dbReference>
<protein>
    <recommendedName>
        <fullName evidence="2">histidine kinase</fullName>
        <ecNumber evidence="2">2.7.13.3</ecNumber>
    </recommendedName>
</protein>
<keyword evidence="6" id="KW-0808">Transferase</keyword>
<dbReference type="AlphaFoldDB" id="A0A1G9IIW9"/>
<evidence type="ECO:0000256" key="3">
    <source>
        <dbReference type="ARBA" id="ARBA00022553"/>
    </source>
</evidence>
<feature type="domain" description="Histidine kinase" evidence="5">
    <location>
        <begin position="57"/>
        <end position="300"/>
    </location>
</feature>
<feature type="region of interest" description="Disordered" evidence="4">
    <location>
        <begin position="1"/>
        <end position="20"/>
    </location>
</feature>
<dbReference type="SUPFAM" id="SSF55874">
    <property type="entry name" value="ATPase domain of HSP90 chaperone/DNA topoisomerase II/histidine kinase"/>
    <property type="match status" value="1"/>
</dbReference>
<gene>
    <name evidence="6" type="ORF">SAMN05660860_00152</name>
</gene>
<dbReference type="PANTHER" id="PTHR43065:SF50">
    <property type="entry name" value="HISTIDINE KINASE"/>
    <property type="match status" value="1"/>
</dbReference>
<dbReference type="InterPro" id="IPR003594">
    <property type="entry name" value="HATPase_dom"/>
</dbReference>
<sequence length="306" mass="33462">MREQRDFDTPRPCPGGQQPDATALQRELTQTRAALEQARLCSFHQEKMAAVGQLAVGVAHEINNPVGFIASNLSSLARYLQKLTEFISVQDDIIRAYDAPAAAQRLEAARKALKIDFVVEDIDQLIAESLDGAQRVSAIVQGLKSFSHAGSDALQPADLQACLEDTLKLVWNELKYKVEIERDYEPLPQVLCRRQELTQVFLNLLVNASHAMTDKGRILLRTRRAAGAVNVSISDTGGGIAPEHLERVFEPFFTTKDVGQGTGLGLAIVADIVNKHGGRISVESRLGVGTTFTLSFPVAEEHGHEN</sequence>
<dbReference type="InterPro" id="IPR036097">
    <property type="entry name" value="HisK_dim/P_sf"/>
</dbReference>
<name>A0A1G9IIW9_9BACT</name>
<dbReference type="InterPro" id="IPR003661">
    <property type="entry name" value="HisK_dim/P_dom"/>
</dbReference>
<reference evidence="6 7" key="1">
    <citation type="submission" date="2016-10" db="EMBL/GenBank/DDBJ databases">
        <authorList>
            <person name="de Groot N.N."/>
        </authorList>
    </citation>
    <scope>NUCLEOTIDE SEQUENCE [LARGE SCALE GENOMIC DNA]</scope>
    <source>
        <strain evidence="6 7">DSM 17813</strain>
    </source>
</reference>
<dbReference type="PANTHER" id="PTHR43065">
    <property type="entry name" value="SENSOR HISTIDINE KINASE"/>
    <property type="match status" value="1"/>
</dbReference>
<dbReference type="CDD" id="cd00082">
    <property type="entry name" value="HisKA"/>
    <property type="match status" value="1"/>
</dbReference>
<keyword evidence="6" id="KW-0418">Kinase</keyword>
<evidence type="ECO:0000256" key="4">
    <source>
        <dbReference type="SAM" id="MobiDB-lite"/>
    </source>
</evidence>
<dbReference type="InterPro" id="IPR004358">
    <property type="entry name" value="Sig_transdc_His_kin-like_C"/>
</dbReference>
<dbReference type="GO" id="GO:0000155">
    <property type="term" value="F:phosphorelay sensor kinase activity"/>
    <property type="evidence" value="ECO:0007669"/>
    <property type="project" value="InterPro"/>
</dbReference>
<evidence type="ECO:0000256" key="1">
    <source>
        <dbReference type="ARBA" id="ARBA00000085"/>
    </source>
</evidence>
<evidence type="ECO:0000313" key="7">
    <source>
        <dbReference type="Proteomes" id="UP000182146"/>
    </source>
</evidence>
<comment type="catalytic activity">
    <reaction evidence="1">
        <text>ATP + protein L-histidine = ADP + protein N-phospho-L-histidine.</text>
        <dbReference type="EC" id="2.7.13.3"/>
    </reaction>
</comment>
<proteinExistence type="predicted"/>
<evidence type="ECO:0000313" key="6">
    <source>
        <dbReference type="EMBL" id="SDL25137.1"/>
    </source>
</evidence>
<accession>A0A1G9IIW9</accession>
<dbReference type="Gene3D" id="3.30.565.10">
    <property type="entry name" value="Histidine kinase-like ATPase, C-terminal domain"/>
    <property type="match status" value="1"/>
</dbReference>
<dbReference type="PRINTS" id="PR00344">
    <property type="entry name" value="BCTRLSENSOR"/>
</dbReference>
<dbReference type="Gene3D" id="1.10.287.130">
    <property type="match status" value="1"/>
</dbReference>
<organism evidence="6 7">
    <name type="scientific">Geoalkalibacter ferrihydriticus</name>
    <dbReference type="NCBI Taxonomy" id="392333"/>
    <lineage>
        <taxon>Bacteria</taxon>
        <taxon>Pseudomonadati</taxon>
        <taxon>Thermodesulfobacteriota</taxon>
        <taxon>Desulfuromonadia</taxon>
        <taxon>Desulfuromonadales</taxon>
        <taxon>Geoalkalibacteraceae</taxon>
        <taxon>Geoalkalibacter</taxon>
    </lineage>
</organism>